<gene>
    <name evidence="3" type="ORF">PXEA_LOCUS115</name>
</gene>
<dbReference type="AlphaFoldDB" id="A0A3S5CB13"/>
<feature type="compositionally biased region" description="Basic and acidic residues" evidence="1">
    <location>
        <begin position="88"/>
        <end position="101"/>
    </location>
</feature>
<feature type="region of interest" description="Disordered" evidence="1">
    <location>
        <begin position="79"/>
        <end position="101"/>
    </location>
</feature>
<comment type="caution">
    <text evidence="3">The sequence shown here is derived from an EMBL/GenBank/DDBJ whole genome shotgun (WGS) entry which is preliminary data.</text>
</comment>
<evidence type="ECO:0000256" key="1">
    <source>
        <dbReference type="SAM" id="MobiDB-lite"/>
    </source>
</evidence>
<dbReference type="InterPro" id="IPR051856">
    <property type="entry name" value="CSR-E3_Ligase_Protein"/>
</dbReference>
<keyword evidence="4" id="KW-1185">Reference proteome</keyword>
<dbReference type="EMBL" id="CAAALY010000221">
    <property type="protein sequence ID" value="VEL06675.1"/>
    <property type="molecule type" value="Genomic_DNA"/>
</dbReference>
<keyword evidence="2" id="KW-1133">Transmembrane helix</keyword>
<evidence type="ECO:0000313" key="4">
    <source>
        <dbReference type="Proteomes" id="UP000784294"/>
    </source>
</evidence>
<organism evidence="3 4">
    <name type="scientific">Protopolystoma xenopodis</name>
    <dbReference type="NCBI Taxonomy" id="117903"/>
    <lineage>
        <taxon>Eukaryota</taxon>
        <taxon>Metazoa</taxon>
        <taxon>Spiralia</taxon>
        <taxon>Lophotrochozoa</taxon>
        <taxon>Platyhelminthes</taxon>
        <taxon>Monogenea</taxon>
        <taxon>Polyopisthocotylea</taxon>
        <taxon>Polystomatidea</taxon>
        <taxon>Polystomatidae</taxon>
        <taxon>Protopolystoma</taxon>
    </lineage>
</organism>
<name>A0A3S5CB13_9PLAT</name>
<keyword evidence="2" id="KW-0812">Transmembrane</keyword>
<evidence type="ECO:0000313" key="3">
    <source>
        <dbReference type="EMBL" id="VEL06675.1"/>
    </source>
</evidence>
<dbReference type="OrthoDB" id="5985669at2759"/>
<feature type="transmembrane region" description="Helical" evidence="2">
    <location>
        <begin position="42"/>
        <end position="61"/>
    </location>
</feature>
<keyword evidence="2" id="KW-0472">Membrane</keyword>
<dbReference type="PANTHER" id="PTHR21041">
    <property type="entry name" value="DENDRITIC CELL-SPECIFIC TRANSMEMBRANE PROTEIN"/>
    <property type="match status" value="1"/>
</dbReference>
<protein>
    <submittedName>
        <fullName evidence="3">Uncharacterized protein</fullName>
    </submittedName>
</protein>
<dbReference type="Proteomes" id="UP000784294">
    <property type="component" value="Unassembled WGS sequence"/>
</dbReference>
<proteinExistence type="predicted"/>
<evidence type="ECO:0000256" key="2">
    <source>
        <dbReference type="SAM" id="Phobius"/>
    </source>
</evidence>
<accession>A0A3S5CB13</accession>
<sequence length="299" mass="33600">MRRFFRKYLPFVEALLYADGNVFHDPDGNSAYRSYLVYLTRILFSAVYGLVMAIILSYAFIPNPSNIVAPVEASGASKSPAFSAGKQGKPDAEDLRKGRSTWEQKAETARVSTTRRLFLIARVLLYFAFSLASTMSRRVRCFLTLLVPSLGLSAGQSFMAAELLYITVTGPVTTITRNLQSGASTLECLMELSNNMTRDLHRMGTADLFNMEGELEMMDPKESDDDEWDGLNELSAKSQKLTTLFSRMTERIVKEFTTKLKKGVNVLESTVSSMQQMVGRKLGFNNQIFDKMQDYKKLS</sequence>
<reference evidence="3" key="1">
    <citation type="submission" date="2018-11" db="EMBL/GenBank/DDBJ databases">
        <authorList>
            <consortium name="Pathogen Informatics"/>
        </authorList>
    </citation>
    <scope>NUCLEOTIDE SEQUENCE</scope>
</reference>
<dbReference type="PANTHER" id="PTHR21041:SF9">
    <property type="entry name" value="DENDRITIC CELL-SPECIFIC TRANSMEMBRANE PROTEIN-LIKE DOMAIN-CONTAINING PROTEIN"/>
    <property type="match status" value="1"/>
</dbReference>